<name>A0A1J5NK20_9BACT</name>
<evidence type="ECO:0000313" key="1">
    <source>
        <dbReference type="EMBL" id="OIQ52001.1"/>
    </source>
</evidence>
<sequence>MRLEMRTIMPEKAEWDREPFARGVVRFDRNWSLDEVERAVRERGLSSLAFEDAAMFADHDRVVDMCLDMRVRDLNVLWSARLDTVPTDGLLKAMRLAGCQRLDMRLNPDEAVEGLFWARRYGFDVRVRNLDGASYAAERITYGVAEREAIAGRLPGLHSAQFDLAVAYYRAGRLADVMLPLGKAMTLRFPMNELCLNLLACLSAAKHYPDQAAGLLDQAGYGCPHPVVFRNRELLRAWLAGGGDLKGVRLRLEPEHSAFC</sequence>
<evidence type="ECO:0000313" key="2">
    <source>
        <dbReference type="Proteomes" id="UP000181901"/>
    </source>
</evidence>
<protein>
    <submittedName>
        <fullName evidence="1">Uncharacterized protein</fullName>
    </submittedName>
</protein>
<accession>A0A1J5NK20</accession>
<dbReference type="Proteomes" id="UP000181901">
    <property type="component" value="Unassembled WGS sequence"/>
</dbReference>
<keyword evidence="2" id="KW-1185">Reference proteome</keyword>
<comment type="caution">
    <text evidence="1">The sequence shown here is derived from an EMBL/GenBank/DDBJ whole genome shotgun (WGS) entry which is preliminary data.</text>
</comment>
<proteinExistence type="predicted"/>
<gene>
    <name evidence="1" type="ORF">BerOc1_00470</name>
</gene>
<reference evidence="1 2" key="1">
    <citation type="submission" date="2015-09" db="EMBL/GenBank/DDBJ databases">
        <title>Genome of Desulfovibrio dechloracetivorans BerOc1, a mercury methylating strain isolated from highly hydrocarbons and metals contaminated coastal sediments.</title>
        <authorList>
            <person name="Goni Urriza M."/>
            <person name="Gassie C."/>
            <person name="Bouchez O."/>
            <person name="Klopp C."/>
            <person name="Ranchou-Peyruse A."/>
            <person name="Remy G."/>
        </authorList>
    </citation>
    <scope>NUCLEOTIDE SEQUENCE [LARGE SCALE GENOMIC DNA]</scope>
    <source>
        <strain evidence="1 2">BerOc1</strain>
    </source>
</reference>
<dbReference type="AlphaFoldDB" id="A0A1J5NK20"/>
<organism evidence="1 2">
    <name type="scientific">Pseudodesulfovibrio hydrargyri</name>
    <dbReference type="NCBI Taxonomy" id="2125990"/>
    <lineage>
        <taxon>Bacteria</taxon>
        <taxon>Pseudomonadati</taxon>
        <taxon>Thermodesulfobacteriota</taxon>
        <taxon>Desulfovibrionia</taxon>
        <taxon>Desulfovibrionales</taxon>
        <taxon>Desulfovibrionaceae</taxon>
    </lineage>
</organism>
<dbReference type="EMBL" id="LKAQ01000001">
    <property type="protein sequence ID" value="OIQ52001.1"/>
    <property type="molecule type" value="Genomic_DNA"/>
</dbReference>